<keyword evidence="2" id="KW-0489">Methyltransferase</keyword>
<dbReference type="Gene3D" id="3.40.50.150">
    <property type="entry name" value="Vaccinia Virus protein VP39"/>
    <property type="match status" value="1"/>
</dbReference>
<reference evidence="3" key="1">
    <citation type="journal article" date="2019" name="Int. J. Syst. Evol. Microbiol.">
        <title>The Global Catalogue of Microorganisms (GCM) 10K type strain sequencing project: providing services to taxonomists for standard genome sequencing and annotation.</title>
        <authorList>
            <consortium name="The Broad Institute Genomics Platform"/>
            <consortium name="The Broad Institute Genome Sequencing Center for Infectious Disease"/>
            <person name="Wu L."/>
            <person name="Ma J."/>
        </authorList>
    </citation>
    <scope>NUCLEOTIDE SEQUENCE [LARGE SCALE GENOMIC DNA]</scope>
    <source>
        <strain evidence="3">KCTC 42182</strain>
    </source>
</reference>
<dbReference type="RefSeq" id="WP_379721039.1">
    <property type="nucleotide sequence ID" value="NZ_JBHRYJ010000001.1"/>
</dbReference>
<evidence type="ECO:0000313" key="2">
    <source>
        <dbReference type="EMBL" id="MFC3674307.1"/>
    </source>
</evidence>
<dbReference type="GO" id="GO:0008168">
    <property type="term" value="F:methyltransferase activity"/>
    <property type="evidence" value="ECO:0007669"/>
    <property type="project" value="UniProtKB-KW"/>
</dbReference>
<sequence>MSKTLLHVGCGPNTRKQTIRHFADGDWREIRYDIDPAVQPDIIGGVTDLSAIADGSIDAIFSSHNIEHVFIHEVNIMLREFLRVLAPQGYVVVTCPDMKGISRLVAEDRLHVPAYQSPSGPITPHDMIYGHGRFIAEGNHYMAHKCGFTLGSLQRCLVDAGFGTVAGLEVQKAYALWAVARKERVPAEEHIAFARQVLA</sequence>
<keyword evidence="3" id="KW-1185">Reference proteome</keyword>
<accession>A0ABV7VBT7</accession>
<dbReference type="GO" id="GO:0032259">
    <property type="term" value="P:methylation"/>
    <property type="evidence" value="ECO:0007669"/>
    <property type="project" value="UniProtKB-KW"/>
</dbReference>
<organism evidence="2 3">
    <name type="scientific">Ferrovibrio xuzhouensis</name>
    <dbReference type="NCBI Taxonomy" id="1576914"/>
    <lineage>
        <taxon>Bacteria</taxon>
        <taxon>Pseudomonadati</taxon>
        <taxon>Pseudomonadota</taxon>
        <taxon>Alphaproteobacteria</taxon>
        <taxon>Rhodospirillales</taxon>
        <taxon>Rhodospirillaceae</taxon>
        <taxon>Ferrovibrio</taxon>
    </lineage>
</organism>
<dbReference type="Proteomes" id="UP001595711">
    <property type="component" value="Unassembled WGS sequence"/>
</dbReference>
<dbReference type="SUPFAM" id="SSF53335">
    <property type="entry name" value="S-adenosyl-L-methionine-dependent methyltransferases"/>
    <property type="match status" value="1"/>
</dbReference>
<keyword evidence="2" id="KW-0808">Transferase</keyword>
<dbReference type="InterPro" id="IPR013216">
    <property type="entry name" value="Methyltransf_11"/>
</dbReference>
<protein>
    <submittedName>
        <fullName evidence="2">Class I SAM-dependent methyltransferase</fullName>
    </submittedName>
</protein>
<evidence type="ECO:0000259" key="1">
    <source>
        <dbReference type="Pfam" id="PF08241"/>
    </source>
</evidence>
<dbReference type="InterPro" id="IPR029063">
    <property type="entry name" value="SAM-dependent_MTases_sf"/>
</dbReference>
<proteinExistence type="predicted"/>
<name>A0ABV7VBT7_9PROT</name>
<dbReference type="Pfam" id="PF08241">
    <property type="entry name" value="Methyltransf_11"/>
    <property type="match status" value="1"/>
</dbReference>
<dbReference type="EMBL" id="JBHRYJ010000001">
    <property type="protein sequence ID" value="MFC3674307.1"/>
    <property type="molecule type" value="Genomic_DNA"/>
</dbReference>
<comment type="caution">
    <text evidence="2">The sequence shown here is derived from an EMBL/GenBank/DDBJ whole genome shotgun (WGS) entry which is preliminary data.</text>
</comment>
<gene>
    <name evidence="2" type="ORF">ACFOOQ_02055</name>
</gene>
<feature type="domain" description="Methyltransferase type 11" evidence="1">
    <location>
        <begin position="27"/>
        <end position="93"/>
    </location>
</feature>
<dbReference type="CDD" id="cd02440">
    <property type="entry name" value="AdoMet_MTases"/>
    <property type="match status" value="1"/>
</dbReference>
<evidence type="ECO:0000313" key="3">
    <source>
        <dbReference type="Proteomes" id="UP001595711"/>
    </source>
</evidence>